<feature type="compositionally biased region" description="Polar residues" evidence="1">
    <location>
        <begin position="1"/>
        <end position="11"/>
    </location>
</feature>
<sequence>MKIEWSNSYRSDGTARRPPPNSLHGWLAKMRGTLIGDEDLRSRVRGIREMKDAKRYKDRRRQASPPKGFLGGVIYEEPRPQATRRSTQRSTGPRLTKDSRSGSYSSTKKSHRSQSQSTSSPRPRTAHRSASSKTVPGSYSVPSPRPTVQRRGTANR</sequence>
<comment type="caution">
    <text evidence="2">The sequence shown here is derived from an EMBL/GenBank/DDBJ whole genome shotgun (WGS) entry which is preliminary data.</text>
</comment>
<evidence type="ECO:0000313" key="2">
    <source>
        <dbReference type="EMBL" id="KAF6762192.1"/>
    </source>
</evidence>
<feature type="compositionally biased region" description="Polar residues" evidence="1">
    <location>
        <begin position="128"/>
        <end position="141"/>
    </location>
</feature>
<feature type="region of interest" description="Disordered" evidence="1">
    <location>
        <begin position="1"/>
        <end position="25"/>
    </location>
</feature>
<name>A0A8H6IDE3_9AGAR</name>
<evidence type="ECO:0000313" key="3">
    <source>
        <dbReference type="Proteomes" id="UP000521943"/>
    </source>
</evidence>
<dbReference type="Proteomes" id="UP000521943">
    <property type="component" value="Unassembled WGS sequence"/>
</dbReference>
<proteinExistence type="predicted"/>
<reference evidence="2 3" key="1">
    <citation type="submission" date="2020-07" db="EMBL/GenBank/DDBJ databases">
        <title>Comparative genomics of pyrophilous fungi reveals a link between fire events and developmental genes.</title>
        <authorList>
            <consortium name="DOE Joint Genome Institute"/>
            <person name="Steindorff A.S."/>
            <person name="Carver A."/>
            <person name="Calhoun S."/>
            <person name="Stillman K."/>
            <person name="Liu H."/>
            <person name="Lipzen A."/>
            <person name="Pangilinan J."/>
            <person name="Labutti K."/>
            <person name="Bruns T.D."/>
            <person name="Grigoriev I.V."/>
        </authorList>
    </citation>
    <scope>NUCLEOTIDE SEQUENCE [LARGE SCALE GENOMIC DNA]</scope>
    <source>
        <strain evidence="2 3">CBS 144469</strain>
    </source>
</reference>
<feature type="compositionally biased region" description="Polar residues" evidence="1">
    <location>
        <begin position="83"/>
        <end position="93"/>
    </location>
</feature>
<organism evidence="2 3">
    <name type="scientific">Ephemerocybe angulata</name>
    <dbReference type="NCBI Taxonomy" id="980116"/>
    <lineage>
        <taxon>Eukaryota</taxon>
        <taxon>Fungi</taxon>
        <taxon>Dikarya</taxon>
        <taxon>Basidiomycota</taxon>
        <taxon>Agaricomycotina</taxon>
        <taxon>Agaricomycetes</taxon>
        <taxon>Agaricomycetidae</taxon>
        <taxon>Agaricales</taxon>
        <taxon>Agaricineae</taxon>
        <taxon>Psathyrellaceae</taxon>
        <taxon>Ephemerocybe</taxon>
    </lineage>
</organism>
<keyword evidence="3" id="KW-1185">Reference proteome</keyword>
<accession>A0A8H6IDE3</accession>
<feature type="region of interest" description="Disordered" evidence="1">
    <location>
        <begin position="37"/>
        <end position="156"/>
    </location>
</feature>
<dbReference type="EMBL" id="JACGCI010000008">
    <property type="protein sequence ID" value="KAF6762192.1"/>
    <property type="molecule type" value="Genomic_DNA"/>
</dbReference>
<dbReference type="OrthoDB" id="3256715at2759"/>
<feature type="compositionally biased region" description="Basic and acidic residues" evidence="1">
    <location>
        <begin position="38"/>
        <end position="55"/>
    </location>
</feature>
<evidence type="ECO:0000256" key="1">
    <source>
        <dbReference type="SAM" id="MobiDB-lite"/>
    </source>
</evidence>
<dbReference type="AlphaFoldDB" id="A0A8H6IDE3"/>
<gene>
    <name evidence="2" type="ORF">DFP72DRAFT_878220</name>
</gene>
<protein>
    <submittedName>
        <fullName evidence="2">Uncharacterized protein</fullName>
    </submittedName>
</protein>
<feature type="compositionally biased region" description="Low complexity" evidence="1">
    <location>
        <begin position="101"/>
        <end position="120"/>
    </location>
</feature>